<accession>A0ABP0RPG8</accession>
<gene>
    <name evidence="2" type="ORF">SCF082_LOCUS47914</name>
</gene>
<reference evidence="2 3" key="1">
    <citation type="submission" date="2024-02" db="EMBL/GenBank/DDBJ databases">
        <authorList>
            <person name="Chen Y."/>
            <person name="Shah S."/>
            <person name="Dougan E. K."/>
            <person name="Thang M."/>
            <person name="Chan C."/>
        </authorList>
    </citation>
    <scope>NUCLEOTIDE SEQUENCE [LARGE SCALE GENOMIC DNA]</scope>
</reference>
<sequence length="261" mass="29225">MHQFDELDDEWRYVTAENREELYRLAGAKTAKEFREEEAVLAKENQERLRLSDQKVQEFLDFPPEPPSPLETYRDVVMRAMVQACIRALYLPSGVDPLSAEERALLSEEISNEPISHPPDPATSAPSTARATGAPMAPNAPTGLVTPPAILANATVHAEPNEPELEVIERPDTERESKRKRFNDCRIEGAKLASINGKYSVVKGLFHGRHRWQKLGAPGENRVIFFSAPLFQWKICERFDDKAPVLAYAPVSDFGHIPPAG</sequence>
<evidence type="ECO:0000313" key="2">
    <source>
        <dbReference type="EMBL" id="CAK9102526.1"/>
    </source>
</evidence>
<organism evidence="2 3">
    <name type="scientific">Durusdinium trenchii</name>
    <dbReference type="NCBI Taxonomy" id="1381693"/>
    <lineage>
        <taxon>Eukaryota</taxon>
        <taxon>Sar</taxon>
        <taxon>Alveolata</taxon>
        <taxon>Dinophyceae</taxon>
        <taxon>Suessiales</taxon>
        <taxon>Symbiodiniaceae</taxon>
        <taxon>Durusdinium</taxon>
    </lineage>
</organism>
<evidence type="ECO:0000256" key="1">
    <source>
        <dbReference type="SAM" id="MobiDB-lite"/>
    </source>
</evidence>
<keyword evidence="3" id="KW-1185">Reference proteome</keyword>
<feature type="compositionally biased region" description="Basic and acidic residues" evidence="1">
    <location>
        <begin position="167"/>
        <end position="180"/>
    </location>
</feature>
<comment type="caution">
    <text evidence="2">The sequence shown here is derived from an EMBL/GenBank/DDBJ whole genome shotgun (WGS) entry which is preliminary data.</text>
</comment>
<dbReference type="Proteomes" id="UP001642464">
    <property type="component" value="Unassembled WGS sequence"/>
</dbReference>
<feature type="compositionally biased region" description="Low complexity" evidence="1">
    <location>
        <begin position="122"/>
        <end position="135"/>
    </location>
</feature>
<dbReference type="EMBL" id="CAXAMM010042017">
    <property type="protein sequence ID" value="CAK9102526.1"/>
    <property type="molecule type" value="Genomic_DNA"/>
</dbReference>
<feature type="non-terminal residue" evidence="2">
    <location>
        <position position="261"/>
    </location>
</feature>
<protein>
    <submittedName>
        <fullName evidence="2">Uncharacterized protein</fullName>
    </submittedName>
</protein>
<evidence type="ECO:0000313" key="3">
    <source>
        <dbReference type="Proteomes" id="UP001642464"/>
    </source>
</evidence>
<name>A0ABP0RPG8_9DINO</name>
<feature type="region of interest" description="Disordered" evidence="1">
    <location>
        <begin position="111"/>
        <end position="180"/>
    </location>
</feature>
<proteinExistence type="predicted"/>